<dbReference type="EMBL" id="JADGIZ020000056">
    <property type="protein sequence ID" value="KAL2912856.1"/>
    <property type="molecule type" value="Genomic_DNA"/>
</dbReference>
<dbReference type="PANTHER" id="PTHR34352:SF1">
    <property type="entry name" value="PROTEIN YHFA"/>
    <property type="match status" value="1"/>
</dbReference>
<evidence type="ECO:0000313" key="1">
    <source>
        <dbReference type="EMBL" id="KAL2912856.1"/>
    </source>
</evidence>
<keyword evidence="2" id="KW-1185">Reference proteome</keyword>
<dbReference type="InterPro" id="IPR036102">
    <property type="entry name" value="OsmC/Ohrsf"/>
</dbReference>
<dbReference type="Pfam" id="PF02566">
    <property type="entry name" value="OsmC"/>
    <property type="match status" value="1"/>
</dbReference>
<reference evidence="1 2" key="1">
    <citation type="submission" date="2023-09" db="EMBL/GenBank/DDBJ databases">
        <title>Pangenome analysis of Batrachochytrium dendrobatidis and related Chytrids.</title>
        <authorList>
            <person name="Yacoub M.N."/>
            <person name="Stajich J.E."/>
            <person name="James T.Y."/>
        </authorList>
    </citation>
    <scope>NUCLEOTIDE SEQUENCE [LARGE SCALE GENOMIC DNA]</scope>
    <source>
        <strain evidence="1 2">JEL0888</strain>
    </source>
</reference>
<dbReference type="SUPFAM" id="SSF82784">
    <property type="entry name" value="OsmC-like"/>
    <property type="match status" value="1"/>
</dbReference>
<dbReference type="InterPro" id="IPR015946">
    <property type="entry name" value="KH_dom-like_a/b"/>
</dbReference>
<gene>
    <name evidence="1" type="ORF">HK105_207637</name>
</gene>
<protein>
    <recommendedName>
        <fullName evidence="3">OsmC family protein</fullName>
    </recommendedName>
</protein>
<proteinExistence type="predicted"/>
<dbReference type="Gene3D" id="3.30.300.20">
    <property type="match status" value="1"/>
</dbReference>
<evidence type="ECO:0000313" key="2">
    <source>
        <dbReference type="Proteomes" id="UP001527925"/>
    </source>
</evidence>
<organism evidence="1 2">
    <name type="scientific">Polyrhizophydium stewartii</name>
    <dbReference type="NCBI Taxonomy" id="2732419"/>
    <lineage>
        <taxon>Eukaryota</taxon>
        <taxon>Fungi</taxon>
        <taxon>Fungi incertae sedis</taxon>
        <taxon>Chytridiomycota</taxon>
        <taxon>Chytridiomycota incertae sedis</taxon>
        <taxon>Chytridiomycetes</taxon>
        <taxon>Rhizophydiales</taxon>
        <taxon>Rhizophydiales incertae sedis</taxon>
        <taxon>Polyrhizophydium</taxon>
    </lineage>
</organism>
<sequence length="109" mass="11371">MHAQGPAPHAAAKAVLVAALGGCTEATLAAILRKQRQPVTAIDMALTPTLADTTPREIVAIHMAIGIAGDGLEMEKIEKAVALAEHHCPVHKTLSAAVRITRSITLRQA</sequence>
<dbReference type="PANTHER" id="PTHR34352">
    <property type="entry name" value="PROTEIN YHFA"/>
    <property type="match status" value="1"/>
</dbReference>
<name>A0ABR4N091_9FUNG</name>
<dbReference type="InterPro" id="IPR003718">
    <property type="entry name" value="OsmC/Ohr_fam"/>
</dbReference>
<accession>A0ABR4N091</accession>
<dbReference type="Proteomes" id="UP001527925">
    <property type="component" value="Unassembled WGS sequence"/>
</dbReference>
<evidence type="ECO:0008006" key="3">
    <source>
        <dbReference type="Google" id="ProtNLM"/>
    </source>
</evidence>
<comment type="caution">
    <text evidence="1">The sequence shown here is derived from an EMBL/GenBank/DDBJ whole genome shotgun (WGS) entry which is preliminary data.</text>
</comment>